<feature type="region of interest" description="Disordered" evidence="1">
    <location>
        <begin position="37"/>
        <end position="90"/>
    </location>
</feature>
<evidence type="ECO:0000256" key="1">
    <source>
        <dbReference type="SAM" id="MobiDB-lite"/>
    </source>
</evidence>
<name>A0A0C1CAG3_9BACT</name>
<proteinExistence type="predicted"/>
<dbReference type="EMBL" id="JSAM01000051">
    <property type="protein sequence ID" value="KIA77975.1"/>
    <property type="molecule type" value="Genomic_DNA"/>
</dbReference>
<reference evidence="2 3" key="1">
    <citation type="journal article" date="2014" name="Mol. Biol. Evol.">
        <title>Massive expansion of Ubiquitination-related gene families within the Chlamydiae.</title>
        <authorList>
            <person name="Domman D."/>
            <person name="Collingro A."/>
            <person name="Lagkouvardos I."/>
            <person name="Gehre L."/>
            <person name="Weinmaier T."/>
            <person name="Rattei T."/>
            <person name="Subtil A."/>
            <person name="Horn M."/>
        </authorList>
    </citation>
    <scope>NUCLEOTIDE SEQUENCE [LARGE SCALE GENOMIC DNA]</scope>
    <source>
        <strain evidence="2 3">OEW1</strain>
    </source>
</reference>
<sequence>MSETYGRFMINQKSFVYATFLLTALVGSFAYGATSSSAPGSSSSGSSFGNTSSFPNPPTPGGTPGKPATTPPKQTPFKRVQEKPPAKPMGTSDILYTSPGVIALKDGVWAGSDHLYNLTDKIGISIEVIKPANFTAAVSEESLKKIVAEIFEKGNLAPIMRPGETSNPLPFFHILVMLYPHEGALAVFCEGRLFENVQITRVFLDKDTQLQAITWEKQSIVIIPLFDAQAQVSKAVANIATAFVDRYKYFEHVKIQRQ</sequence>
<evidence type="ECO:0000313" key="2">
    <source>
        <dbReference type="EMBL" id="KIA77975.1"/>
    </source>
</evidence>
<gene>
    <name evidence="2" type="ORF">DB43_FG00340</name>
</gene>
<dbReference type="PATRIC" id="fig|83552.4.peg.870"/>
<accession>A0A0C1CAG3</accession>
<dbReference type="Proteomes" id="UP000031307">
    <property type="component" value="Unassembled WGS sequence"/>
</dbReference>
<feature type="compositionally biased region" description="Low complexity" evidence="1">
    <location>
        <begin position="37"/>
        <end position="54"/>
    </location>
</feature>
<protein>
    <submittedName>
        <fullName evidence="2">Uncharacterized protein</fullName>
    </submittedName>
</protein>
<comment type="caution">
    <text evidence="2">The sequence shown here is derived from an EMBL/GenBank/DDBJ whole genome shotgun (WGS) entry which is preliminary data.</text>
</comment>
<organism evidence="2 3">
    <name type="scientific">Parachlamydia acanthamoebae</name>
    <dbReference type="NCBI Taxonomy" id="83552"/>
    <lineage>
        <taxon>Bacteria</taxon>
        <taxon>Pseudomonadati</taxon>
        <taxon>Chlamydiota</taxon>
        <taxon>Chlamydiia</taxon>
        <taxon>Parachlamydiales</taxon>
        <taxon>Parachlamydiaceae</taxon>
        <taxon>Parachlamydia</taxon>
    </lineage>
</organism>
<dbReference type="AlphaFoldDB" id="A0A0C1CAG3"/>
<evidence type="ECO:0000313" key="3">
    <source>
        <dbReference type="Proteomes" id="UP000031307"/>
    </source>
</evidence>